<organism evidence="2 3">
    <name type="scientific">Spirosoma telluris</name>
    <dbReference type="NCBI Taxonomy" id="2183553"/>
    <lineage>
        <taxon>Bacteria</taxon>
        <taxon>Pseudomonadati</taxon>
        <taxon>Bacteroidota</taxon>
        <taxon>Cytophagia</taxon>
        <taxon>Cytophagales</taxon>
        <taxon>Cytophagaceae</taxon>
        <taxon>Spirosoma</taxon>
    </lineage>
</organism>
<dbReference type="Proteomes" id="UP000249016">
    <property type="component" value="Unassembled WGS sequence"/>
</dbReference>
<evidence type="ECO:0000313" key="3">
    <source>
        <dbReference type="Proteomes" id="UP000249016"/>
    </source>
</evidence>
<reference evidence="2 3" key="1">
    <citation type="submission" date="2018-06" db="EMBL/GenBank/DDBJ databases">
        <title>Spirosoma sp. HMF3257 Genome sequencing and assembly.</title>
        <authorList>
            <person name="Kang H."/>
            <person name="Cha I."/>
            <person name="Kim H."/>
            <person name="Kang J."/>
            <person name="Joh K."/>
        </authorList>
    </citation>
    <scope>NUCLEOTIDE SEQUENCE [LARGE SCALE GENOMIC DNA]</scope>
    <source>
        <strain evidence="2 3">HMF3257</strain>
    </source>
</reference>
<dbReference type="InterPro" id="IPR029016">
    <property type="entry name" value="GAF-like_dom_sf"/>
</dbReference>
<feature type="domain" description="GAF" evidence="1">
    <location>
        <begin position="31"/>
        <end position="139"/>
    </location>
</feature>
<gene>
    <name evidence="2" type="ORF">HMF3257_19475</name>
</gene>
<dbReference type="EMBL" id="QLII01000001">
    <property type="protein sequence ID" value="RAI75795.1"/>
    <property type="molecule type" value="Genomic_DNA"/>
</dbReference>
<evidence type="ECO:0000259" key="1">
    <source>
        <dbReference type="Pfam" id="PF13185"/>
    </source>
</evidence>
<protein>
    <recommendedName>
        <fullName evidence="1">GAF domain-containing protein</fullName>
    </recommendedName>
</protein>
<proteinExistence type="predicted"/>
<dbReference type="AlphaFoldDB" id="A0A327NM39"/>
<name>A0A327NM39_9BACT</name>
<accession>A0A327NM39</accession>
<evidence type="ECO:0000313" key="2">
    <source>
        <dbReference type="EMBL" id="RAI75795.1"/>
    </source>
</evidence>
<dbReference type="Gene3D" id="3.30.450.40">
    <property type="match status" value="1"/>
</dbReference>
<dbReference type="Pfam" id="PF13185">
    <property type="entry name" value="GAF_2"/>
    <property type="match status" value="1"/>
</dbReference>
<keyword evidence="3" id="KW-1185">Reference proteome</keyword>
<dbReference type="SUPFAM" id="SSF55781">
    <property type="entry name" value="GAF domain-like"/>
    <property type="match status" value="1"/>
</dbReference>
<comment type="caution">
    <text evidence="2">The sequence shown here is derived from an EMBL/GenBank/DDBJ whole genome shotgun (WGS) entry which is preliminary data.</text>
</comment>
<sequence>MKEYPAPGDERHLWNPSLLQSLYQRLPDQQVIIYAYEPREQTLQALNQKVGDKRPILIPLAGIQMLREQHMIHCQQLEAHTPGIASLLGLFENGYRSFVMVPLLKDEQLLGALVVAHEQAHFFTSRHRKRIQQLGTELTASLSFRLNPPSSLPRHRRPLLKYWKPFYPIHRWD</sequence>
<dbReference type="InterPro" id="IPR003018">
    <property type="entry name" value="GAF"/>
</dbReference>